<accession>A0A0F9GF40</accession>
<proteinExistence type="predicted"/>
<gene>
    <name evidence="1" type="ORF">LCGC14_1835110</name>
</gene>
<reference evidence="1" key="1">
    <citation type="journal article" date="2015" name="Nature">
        <title>Complex archaea that bridge the gap between prokaryotes and eukaryotes.</title>
        <authorList>
            <person name="Spang A."/>
            <person name="Saw J.H."/>
            <person name="Jorgensen S.L."/>
            <person name="Zaremba-Niedzwiedzka K."/>
            <person name="Martijn J."/>
            <person name="Lind A.E."/>
            <person name="van Eijk R."/>
            <person name="Schleper C."/>
            <person name="Guy L."/>
            <person name="Ettema T.J."/>
        </authorList>
    </citation>
    <scope>NUCLEOTIDE SEQUENCE</scope>
</reference>
<dbReference type="AlphaFoldDB" id="A0A0F9GF40"/>
<evidence type="ECO:0000313" key="1">
    <source>
        <dbReference type="EMBL" id="KKL97373.1"/>
    </source>
</evidence>
<sequence length="140" mass="15920">MHLDFFAEGIDHDLDEFEKWLATRSFPMPVHTEDGKTHTQVVQGSLRPRRAYSYVFPRECLDVVLNTLEPQDCVHLTDGKGTPILKKAVKIIRKMLKLKPIPKPDPKKGTVPIFKQNVRIIGLGIREDIDKVTGPTHEAL</sequence>
<protein>
    <submittedName>
        <fullName evidence="1">Uncharacterized protein</fullName>
    </submittedName>
</protein>
<name>A0A0F9GF40_9ZZZZ</name>
<comment type="caution">
    <text evidence="1">The sequence shown here is derived from an EMBL/GenBank/DDBJ whole genome shotgun (WGS) entry which is preliminary data.</text>
</comment>
<organism evidence="1">
    <name type="scientific">marine sediment metagenome</name>
    <dbReference type="NCBI Taxonomy" id="412755"/>
    <lineage>
        <taxon>unclassified sequences</taxon>
        <taxon>metagenomes</taxon>
        <taxon>ecological metagenomes</taxon>
    </lineage>
</organism>
<dbReference type="EMBL" id="LAZR01018183">
    <property type="protein sequence ID" value="KKL97373.1"/>
    <property type="molecule type" value="Genomic_DNA"/>
</dbReference>